<keyword evidence="4" id="KW-1185">Reference proteome</keyword>
<evidence type="ECO:0000313" key="4">
    <source>
        <dbReference type="Proteomes" id="UP000231259"/>
    </source>
</evidence>
<reference evidence="3 4" key="1">
    <citation type="submission" date="2013-09" db="EMBL/GenBank/DDBJ databases">
        <title>Genome sequencing of Phaeobacter antarcticus sp. nov. SM1211.</title>
        <authorList>
            <person name="Zhang X.-Y."/>
            <person name="Liu C."/>
            <person name="Chen X.-L."/>
            <person name="Xie B.-B."/>
            <person name="Qin Q.-L."/>
            <person name="Rong J.-C."/>
            <person name="Zhang Y.-Z."/>
        </authorList>
    </citation>
    <scope>NUCLEOTIDE SEQUENCE [LARGE SCALE GENOMIC DNA]</scope>
    <source>
        <strain evidence="3 4">SM1211</strain>
    </source>
</reference>
<organism evidence="3 4">
    <name type="scientific">Puniceibacterium antarcticum</name>
    <dbReference type="NCBI Taxonomy" id="1206336"/>
    <lineage>
        <taxon>Bacteria</taxon>
        <taxon>Pseudomonadati</taxon>
        <taxon>Pseudomonadota</taxon>
        <taxon>Alphaproteobacteria</taxon>
        <taxon>Rhodobacterales</taxon>
        <taxon>Paracoccaceae</taxon>
        <taxon>Puniceibacterium</taxon>
    </lineage>
</organism>
<dbReference type="RefSeq" id="WP_099909891.1">
    <property type="nucleotide sequence ID" value="NZ_AWWI01000042.1"/>
</dbReference>
<dbReference type="PANTHER" id="PTHR13847:SF281">
    <property type="entry name" value="FAD DEPENDENT OXIDOREDUCTASE DOMAIN-CONTAINING PROTEIN"/>
    <property type="match status" value="1"/>
</dbReference>
<dbReference type="InterPro" id="IPR006076">
    <property type="entry name" value="FAD-dep_OxRdtase"/>
</dbReference>
<gene>
    <name evidence="3" type="ORF">P775_04965</name>
</gene>
<dbReference type="OrthoDB" id="9806601at2"/>
<comment type="caution">
    <text evidence="3">The sequence shown here is derived from an EMBL/GenBank/DDBJ whole genome shotgun (WGS) entry which is preliminary data.</text>
</comment>
<dbReference type="SUPFAM" id="SSF51905">
    <property type="entry name" value="FAD/NAD(P)-binding domain"/>
    <property type="match status" value="1"/>
</dbReference>
<name>A0A2G8RIM4_9RHOB</name>
<dbReference type="GO" id="GO:0016491">
    <property type="term" value="F:oxidoreductase activity"/>
    <property type="evidence" value="ECO:0007669"/>
    <property type="project" value="UniProtKB-KW"/>
</dbReference>
<evidence type="ECO:0000256" key="1">
    <source>
        <dbReference type="ARBA" id="ARBA00023002"/>
    </source>
</evidence>
<evidence type="ECO:0000259" key="2">
    <source>
        <dbReference type="Pfam" id="PF01266"/>
    </source>
</evidence>
<dbReference type="Gene3D" id="3.50.50.60">
    <property type="entry name" value="FAD/NAD(P)-binding domain"/>
    <property type="match status" value="1"/>
</dbReference>
<dbReference type="AlphaFoldDB" id="A0A2G8RIM4"/>
<accession>A0A2G8RIM4</accession>
<protein>
    <recommendedName>
        <fullName evidence="2">FAD dependent oxidoreductase domain-containing protein</fullName>
    </recommendedName>
</protein>
<dbReference type="InterPro" id="IPR036188">
    <property type="entry name" value="FAD/NAD-bd_sf"/>
</dbReference>
<dbReference type="PANTHER" id="PTHR13847">
    <property type="entry name" value="SARCOSINE DEHYDROGENASE-RELATED"/>
    <property type="match status" value="1"/>
</dbReference>
<dbReference type="GO" id="GO:0005737">
    <property type="term" value="C:cytoplasm"/>
    <property type="evidence" value="ECO:0007669"/>
    <property type="project" value="TreeGrafter"/>
</dbReference>
<evidence type="ECO:0000313" key="3">
    <source>
        <dbReference type="EMBL" id="PIL21343.1"/>
    </source>
</evidence>
<dbReference type="Pfam" id="PF01266">
    <property type="entry name" value="DAO"/>
    <property type="match status" value="1"/>
</dbReference>
<keyword evidence="1" id="KW-0560">Oxidoreductase</keyword>
<dbReference type="Gene3D" id="3.30.9.10">
    <property type="entry name" value="D-Amino Acid Oxidase, subunit A, domain 2"/>
    <property type="match status" value="1"/>
</dbReference>
<dbReference type="EMBL" id="AWWI01000042">
    <property type="protein sequence ID" value="PIL21343.1"/>
    <property type="molecule type" value="Genomic_DNA"/>
</dbReference>
<dbReference type="Proteomes" id="UP000231259">
    <property type="component" value="Unassembled WGS sequence"/>
</dbReference>
<sequence>MPTSPFTSDAKMSSYWWETTPLSKTPVAPLSGSADVVIIGGGFTGLNAALQIARGGRHVVVCDAEAMGWGCSTRNGGQISTSIKPDLEALAKRHGAATAHRILQDGRDSLAWMGQFIAEEGIDCQFDIVGRFHAAHSNAAFRKLAGSLDKDALKEAHVVSRAEQRQEIGTDGYFGGVVFEKHASIDPGRYHAGLLDRVIAAGAEISAHTKVTAITKEGSGFCVHTARGQIKARDVVLATNGYSGPLSTWHRRRIIPIGSYMIATEALPTELMDEVIPKNRIVSDSRKVVYYYRRSPDRRRILFGGRVSQAEVGPAISGPVLFDEMVRLFPQLASARISHSWMGFVGYTFDTLAHTGTQDGVYYAMGYCGSGVGMASYLGMRTGQRVLGLPVGETGLGETKFPTRPYYFGKPWFLAPAVSIFRLRDRIGL</sequence>
<proteinExistence type="predicted"/>
<feature type="domain" description="FAD dependent oxidoreductase" evidence="2">
    <location>
        <begin position="35"/>
        <end position="383"/>
    </location>
</feature>